<accession>A0A0C3D6N2</accession>
<name>A0A0C3D6N2_OIDMZ</name>
<sequence length="268" mass="31477">MRLISTETYEVKEFIESSDESFGVDLPFYVILSHTWGVDEVTFEDIERGNFKKKKGFQKLEGYCRIARSNGFSWAWMDTCCIDKRSSTELSEAINSMFAWYKRSLVCYVYLDDFDGFGDYGRCRWFTRGWTLQELISPRMVVFFNRDWRDFGEKSELAERISQVTWIDEALLRSQSDLSDFSVAEKMRWASRRKTTRVEDRSYSLLGLFNVNIPLLYGEGHAAFYRLQEEIVKSSSDLSMFVWWKPWGVSTLDSNTNWGLFASSPAFF</sequence>
<dbReference type="PANTHER" id="PTHR10622:SF10">
    <property type="entry name" value="HET DOMAIN-CONTAINING PROTEIN"/>
    <property type="match status" value="1"/>
</dbReference>
<dbReference type="OrthoDB" id="674604at2759"/>
<evidence type="ECO:0000313" key="2">
    <source>
        <dbReference type="EMBL" id="KIN06984.1"/>
    </source>
</evidence>
<dbReference type="Pfam" id="PF06985">
    <property type="entry name" value="HET"/>
    <property type="match status" value="1"/>
</dbReference>
<evidence type="ECO:0000313" key="3">
    <source>
        <dbReference type="Proteomes" id="UP000054321"/>
    </source>
</evidence>
<organism evidence="2 3">
    <name type="scientific">Oidiodendron maius (strain Zn)</name>
    <dbReference type="NCBI Taxonomy" id="913774"/>
    <lineage>
        <taxon>Eukaryota</taxon>
        <taxon>Fungi</taxon>
        <taxon>Dikarya</taxon>
        <taxon>Ascomycota</taxon>
        <taxon>Pezizomycotina</taxon>
        <taxon>Leotiomycetes</taxon>
        <taxon>Leotiomycetes incertae sedis</taxon>
        <taxon>Myxotrichaceae</taxon>
        <taxon>Oidiodendron</taxon>
    </lineage>
</organism>
<dbReference type="EMBL" id="KN832870">
    <property type="protein sequence ID" value="KIN06984.1"/>
    <property type="molecule type" value="Genomic_DNA"/>
</dbReference>
<dbReference type="InParanoid" id="A0A0C3D6N2"/>
<feature type="non-terminal residue" evidence="2">
    <location>
        <position position="268"/>
    </location>
</feature>
<dbReference type="STRING" id="913774.A0A0C3D6N2"/>
<dbReference type="HOGENOM" id="CLU_000288_138_0_1"/>
<protein>
    <recommendedName>
        <fullName evidence="1">Heterokaryon incompatibility domain-containing protein</fullName>
    </recommendedName>
</protein>
<proteinExistence type="predicted"/>
<keyword evidence="3" id="KW-1185">Reference proteome</keyword>
<reference evidence="2 3" key="1">
    <citation type="submission" date="2014-04" db="EMBL/GenBank/DDBJ databases">
        <authorList>
            <consortium name="DOE Joint Genome Institute"/>
            <person name="Kuo A."/>
            <person name="Martino E."/>
            <person name="Perotto S."/>
            <person name="Kohler A."/>
            <person name="Nagy L.G."/>
            <person name="Floudas D."/>
            <person name="Copeland A."/>
            <person name="Barry K.W."/>
            <person name="Cichocki N."/>
            <person name="Veneault-Fourrey C."/>
            <person name="LaButti K."/>
            <person name="Lindquist E.A."/>
            <person name="Lipzen A."/>
            <person name="Lundell T."/>
            <person name="Morin E."/>
            <person name="Murat C."/>
            <person name="Sun H."/>
            <person name="Tunlid A."/>
            <person name="Henrissat B."/>
            <person name="Grigoriev I.V."/>
            <person name="Hibbett D.S."/>
            <person name="Martin F."/>
            <person name="Nordberg H.P."/>
            <person name="Cantor M.N."/>
            <person name="Hua S.X."/>
        </authorList>
    </citation>
    <scope>NUCLEOTIDE SEQUENCE [LARGE SCALE GENOMIC DNA]</scope>
    <source>
        <strain evidence="2 3">Zn</strain>
    </source>
</reference>
<dbReference type="PANTHER" id="PTHR10622">
    <property type="entry name" value="HET DOMAIN-CONTAINING PROTEIN"/>
    <property type="match status" value="1"/>
</dbReference>
<reference evidence="3" key="2">
    <citation type="submission" date="2015-01" db="EMBL/GenBank/DDBJ databases">
        <title>Evolutionary Origins and Diversification of the Mycorrhizal Mutualists.</title>
        <authorList>
            <consortium name="DOE Joint Genome Institute"/>
            <consortium name="Mycorrhizal Genomics Consortium"/>
            <person name="Kohler A."/>
            <person name="Kuo A."/>
            <person name="Nagy L.G."/>
            <person name="Floudas D."/>
            <person name="Copeland A."/>
            <person name="Barry K.W."/>
            <person name="Cichocki N."/>
            <person name="Veneault-Fourrey C."/>
            <person name="LaButti K."/>
            <person name="Lindquist E.A."/>
            <person name="Lipzen A."/>
            <person name="Lundell T."/>
            <person name="Morin E."/>
            <person name="Murat C."/>
            <person name="Riley R."/>
            <person name="Ohm R."/>
            <person name="Sun H."/>
            <person name="Tunlid A."/>
            <person name="Henrissat B."/>
            <person name="Grigoriev I.V."/>
            <person name="Hibbett D.S."/>
            <person name="Martin F."/>
        </authorList>
    </citation>
    <scope>NUCLEOTIDE SEQUENCE [LARGE SCALE GENOMIC DNA]</scope>
    <source>
        <strain evidence="3">Zn</strain>
    </source>
</reference>
<dbReference type="InterPro" id="IPR010730">
    <property type="entry name" value="HET"/>
</dbReference>
<feature type="domain" description="Heterokaryon incompatibility" evidence="1">
    <location>
        <begin position="29"/>
        <end position="112"/>
    </location>
</feature>
<gene>
    <name evidence="2" type="ORF">OIDMADRAFT_111698</name>
</gene>
<dbReference type="Proteomes" id="UP000054321">
    <property type="component" value="Unassembled WGS sequence"/>
</dbReference>
<dbReference type="AlphaFoldDB" id="A0A0C3D6N2"/>
<evidence type="ECO:0000259" key="1">
    <source>
        <dbReference type="Pfam" id="PF06985"/>
    </source>
</evidence>